<dbReference type="Pfam" id="PF01979">
    <property type="entry name" value="Amidohydro_1"/>
    <property type="match status" value="1"/>
</dbReference>
<dbReference type="GO" id="GO:0016810">
    <property type="term" value="F:hydrolase activity, acting on carbon-nitrogen (but not peptide) bonds"/>
    <property type="evidence" value="ECO:0007669"/>
    <property type="project" value="InterPro"/>
</dbReference>
<evidence type="ECO:0000259" key="2">
    <source>
        <dbReference type="Pfam" id="PF01979"/>
    </source>
</evidence>
<dbReference type="InterPro" id="IPR011059">
    <property type="entry name" value="Metal-dep_hydrolase_composite"/>
</dbReference>
<sequence length="976" mass="105655">MLGLPYGMMDGKSDFYAHSARRFETSGHRRARHALRRWRVLIWTALCAGILFLINGVPLSSNFTLSTDLTAERVLYEGLQQCYETVNHPKGETAPSADRHNPRWNAVSGQKTPIAIQNATLFDGETTLPYSVDIVFDAGVVRSVTPTNSNNSLPEDAEIINVHGKHVTPGLVDLHSHHALLPFPSLSATSDANERPLLGPITPFVRATDGFTPSDPAIKLIASGGVTSSLVLPGSANIVGGQAYPVKNLPYPGAAAEPVIDELLLEDGIQESQRQRYLKMACGENPRRVYGHTRMGLAWLLRKELNKAKELLEKQEAWCAAASKLQGEGSEFRFRLRQRDQVSAFVEREGPRPDSFDLETFLALLRGEINLNVHCYTPEDLETMLSVLHEFGVHPRAFHHALEAWQVPELLKRLEPNVTIATFADSALYKAEAYDASLQAPKILHEHGVRVALKSDHTGESDYAKYLLDQASVAHSYGLLTDAALQSVTSIPAESMQQGHRIGYMRLGYDADLVIWDSHPLQVGATAVEVFIDGRPLLRKDLKEISKQLEPTYREPQGSLDIRQQAPATRPLMKAEERGEVCKRIQEGAAKGTVVFTGIKEALLDVPGLDPNNEHSELVLVLEANKVPCLGSKLTCLSQSNLQSSNNDTEIPLQNGYITPGLIAFGNNLGIQDIPSEPSTGDGTSKSGIEAVHFAKYGVHLHGKGKAFGRARIGGATKAVTPPHGSGVLQGVSVGIRTGPGETLLDGGVWRDEVALHFSIGQGAKVGSGIETIRRVLEQGNKGEGDDVFIRAANESLPVVVQAYNPDDIAQLILIKRDFPRVNLVIYGGHGAALLAKPLADADIPVILTGNRGAPDTWEKKDTLPGPPLSDSPAKILLDAGVLLGLAAKDDSKIHGLAREARWAGKFAGLDDTEAIRLVSTNFDEILGLSSKAEGDGEGYKGDFVLWEGNPLSGEGSVVISVKEDGSISDCWPEVD</sequence>
<dbReference type="GeneID" id="38119102"/>
<reference evidence="3 4" key="1">
    <citation type="journal article" date="2018" name="IMA Fungus">
        <title>IMA Genome-F 9: Draft genome sequence of Annulohypoxylon stygium, Aspergillus mulundensis, Berkeleyomyces basicola (syn. Thielaviopsis basicola), Ceratocystis smalleyi, two Cercospora beticola strains, Coleophoma cylindrospora, Fusarium fracticaudum, Phialophora cf. hyalina, and Morchella septimelata.</title>
        <authorList>
            <person name="Wingfield B.D."/>
            <person name="Bills G.F."/>
            <person name="Dong Y."/>
            <person name="Huang W."/>
            <person name="Nel W.J."/>
            <person name="Swalarsk-Parry B.S."/>
            <person name="Vaghefi N."/>
            <person name="Wilken P.M."/>
            <person name="An Z."/>
            <person name="de Beer Z.W."/>
            <person name="De Vos L."/>
            <person name="Chen L."/>
            <person name="Duong T.A."/>
            <person name="Gao Y."/>
            <person name="Hammerbacher A."/>
            <person name="Kikkert J.R."/>
            <person name="Li Y."/>
            <person name="Li H."/>
            <person name="Li K."/>
            <person name="Li Q."/>
            <person name="Liu X."/>
            <person name="Ma X."/>
            <person name="Naidoo K."/>
            <person name="Pethybridge S.J."/>
            <person name="Sun J."/>
            <person name="Steenkamp E.T."/>
            <person name="van der Nest M.A."/>
            <person name="van Wyk S."/>
            <person name="Wingfield M.J."/>
            <person name="Xiong C."/>
            <person name="Yue Q."/>
            <person name="Zhang X."/>
        </authorList>
    </citation>
    <scope>NUCLEOTIDE SEQUENCE [LARGE SCALE GENOMIC DNA]</scope>
    <source>
        <strain evidence="3 4">DSM 5745</strain>
    </source>
</reference>
<evidence type="ECO:0000313" key="4">
    <source>
        <dbReference type="Proteomes" id="UP000256690"/>
    </source>
</evidence>
<dbReference type="SUPFAM" id="SSF51338">
    <property type="entry name" value="Composite domain of metallo-dependent hydrolases"/>
    <property type="match status" value="1"/>
</dbReference>
<comment type="caution">
    <text evidence="3">The sequence shown here is derived from an EMBL/GenBank/DDBJ whole genome shotgun (WGS) entry which is preliminary data.</text>
</comment>
<name>A0A3D8R4H8_9EURO</name>
<keyword evidence="1" id="KW-0472">Membrane</keyword>
<feature type="transmembrane region" description="Helical" evidence="1">
    <location>
        <begin position="40"/>
        <end position="59"/>
    </location>
</feature>
<dbReference type="PANTHER" id="PTHR43135">
    <property type="entry name" value="ALPHA-D-RIBOSE 1-METHYLPHOSPHONATE 5-TRIPHOSPHATE DIPHOSPHATASE"/>
    <property type="match status" value="1"/>
</dbReference>
<proteinExistence type="predicted"/>
<keyword evidence="1" id="KW-0812">Transmembrane</keyword>
<dbReference type="OrthoDB" id="10258955at2759"/>
<dbReference type="AlphaFoldDB" id="A0A3D8R4H8"/>
<dbReference type="RefSeq" id="XP_026600761.1">
    <property type="nucleotide sequence ID" value="XM_026750748.1"/>
</dbReference>
<keyword evidence="1" id="KW-1133">Transmembrane helix</keyword>
<dbReference type="InterPro" id="IPR006680">
    <property type="entry name" value="Amidohydro-rel"/>
</dbReference>
<dbReference type="EMBL" id="PVWQ01000011">
    <property type="protein sequence ID" value="RDW68972.1"/>
    <property type="molecule type" value="Genomic_DNA"/>
</dbReference>
<dbReference type="SUPFAM" id="SSF51556">
    <property type="entry name" value="Metallo-dependent hydrolases"/>
    <property type="match status" value="2"/>
</dbReference>
<dbReference type="Proteomes" id="UP000256690">
    <property type="component" value="Unassembled WGS sequence"/>
</dbReference>
<organism evidence="3 4">
    <name type="scientific">Aspergillus mulundensis</name>
    <dbReference type="NCBI Taxonomy" id="1810919"/>
    <lineage>
        <taxon>Eukaryota</taxon>
        <taxon>Fungi</taxon>
        <taxon>Dikarya</taxon>
        <taxon>Ascomycota</taxon>
        <taxon>Pezizomycotina</taxon>
        <taxon>Eurotiomycetes</taxon>
        <taxon>Eurotiomycetidae</taxon>
        <taxon>Eurotiales</taxon>
        <taxon>Aspergillaceae</taxon>
        <taxon>Aspergillus</taxon>
        <taxon>Aspergillus subgen. Nidulantes</taxon>
    </lineage>
</organism>
<accession>A0A3D8R4H8</accession>
<evidence type="ECO:0000313" key="3">
    <source>
        <dbReference type="EMBL" id="RDW68972.1"/>
    </source>
</evidence>
<dbReference type="InterPro" id="IPR051781">
    <property type="entry name" value="Metallo-dep_Hydrolase"/>
</dbReference>
<dbReference type="InterPro" id="IPR032466">
    <property type="entry name" value="Metal_Hydrolase"/>
</dbReference>
<dbReference type="PANTHER" id="PTHR43135:SF3">
    <property type="entry name" value="ALPHA-D-RIBOSE 1-METHYLPHOSPHONATE 5-TRIPHOSPHATE DIPHOSPHATASE"/>
    <property type="match status" value="1"/>
</dbReference>
<gene>
    <name evidence="3" type="ORF">DSM5745_08732</name>
</gene>
<evidence type="ECO:0000256" key="1">
    <source>
        <dbReference type="SAM" id="Phobius"/>
    </source>
</evidence>
<protein>
    <recommendedName>
        <fullName evidence="2">Amidohydrolase-related domain-containing protein</fullName>
    </recommendedName>
</protein>
<dbReference type="Gene3D" id="3.20.20.140">
    <property type="entry name" value="Metal-dependent hydrolases"/>
    <property type="match status" value="2"/>
</dbReference>
<keyword evidence="4" id="KW-1185">Reference proteome</keyword>
<feature type="domain" description="Amidohydrolase-related" evidence="2">
    <location>
        <begin position="439"/>
        <end position="525"/>
    </location>
</feature>